<gene>
    <name evidence="1" type="ORF">K488DRAFT_85283</name>
</gene>
<reference evidence="1" key="1">
    <citation type="submission" date="2021-02" db="EMBL/GenBank/DDBJ databases">
        <authorList>
            <consortium name="DOE Joint Genome Institute"/>
            <person name="Ahrendt S."/>
            <person name="Looney B.P."/>
            <person name="Miyauchi S."/>
            <person name="Morin E."/>
            <person name="Drula E."/>
            <person name="Courty P.E."/>
            <person name="Chicoki N."/>
            <person name="Fauchery L."/>
            <person name="Kohler A."/>
            <person name="Kuo A."/>
            <person name="Labutti K."/>
            <person name="Pangilinan J."/>
            <person name="Lipzen A."/>
            <person name="Riley R."/>
            <person name="Andreopoulos W."/>
            <person name="He G."/>
            <person name="Johnson J."/>
            <person name="Barry K.W."/>
            <person name="Grigoriev I.V."/>
            <person name="Nagy L."/>
            <person name="Hibbett D."/>
            <person name="Henrissat B."/>
            <person name="Matheny P.B."/>
            <person name="Labbe J."/>
            <person name="Martin F."/>
        </authorList>
    </citation>
    <scope>NUCLEOTIDE SEQUENCE</scope>
    <source>
        <strain evidence="1">EC-137</strain>
    </source>
</reference>
<evidence type="ECO:0000313" key="2">
    <source>
        <dbReference type="Proteomes" id="UP000814128"/>
    </source>
</evidence>
<reference evidence="1" key="2">
    <citation type="journal article" date="2022" name="New Phytol.">
        <title>Evolutionary transition to the ectomycorrhizal habit in the genomes of a hyperdiverse lineage of mushroom-forming fungi.</title>
        <authorList>
            <person name="Looney B."/>
            <person name="Miyauchi S."/>
            <person name="Morin E."/>
            <person name="Drula E."/>
            <person name="Courty P.E."/>
            <person name="Kohler A."/>
            <person name="Kuo A."/>
            <person name="LaButti K."/>
            <person name="Pangilinan J."/>
            <person name="Lipzen A."/>
            <person name="Riley R."/>
            <person name="Andreopoulos W."/>
            <person name="He G."/>
            <person name="Johnson J."/>
            <person name="Nolan M."/>
            <person name="Tritt A."/>
            <person name="Barry K.W."/>
            <person name="Grigoriev I.V."/>
            <person name="Nagy L.G."/>
            <person name="Hibbett D."/>
            <person name="Henrissat B."/>
            <person name="Matheny P.B."/>
            <person name="Labbe J."/>
            <person name="Martin F.M."/>
        </authorList>
    </citation>
    <scope>NUCLEOTIDE SEQUENCE</scope>
    <source>
        <strain evidence="1">EC-137</strain>
    </source>
</reference>
<organism evidence="1 2">
    <name type="scientific">Vararia minispora EC-137</name>
    <dbReference type="NCBI Taxonomy" id="1314806"/>
    <lineage>
        <taxon>Eukaryota</taxon>
        <taxon>Fungi</taxon>
        <taxon>Dikarya</taxon>
        <taxon>Basidiomycota</taxon>
        <taxon>Agaricomycotina</taxon>
        <taxon>Agaricomycetes</taxon>
        <taxon>Russulales</taxon>
        <taxon>Lachnocladiaceae</taxon>
        <taxon>Vararia</taxon>
    </lineage>
</organism>
<evidence type="ECO:0000313" key="1">
    <source>
        <dbReference type="EMBL" id="KAI0033053.1"/>
    </source>
</evidence>
<comment type="caution">
    <text evidence="1">The sequence shown here is derived from an EMBL/GenBank/DDBJ whole genome shotgun (WGS) entry which is preliminary data.</text>
</comment>
<accession>A0ACB8QNJ3</accession>
<dbReference type="EMBL" id="MU273529">
    <property type="protein sequence ID" value="KAI0033053.1"/>
    <property type="molecule type" value="Genomic_DNA"/>
</dbReference>
<name>A0ACB8QNJ3_9AGAM</name>
<proteinExistence type="predicted"/>
<dbReference type="Proteomes" id="UP000814128">
    <property type="component" value="Unassembled WGS sequence"/>
</dbReference>
<sequence>MRMERQYYAGPLAQRWNELAGDRMTALASTIYLECAKNATARYSMMSIGHGSHTVKVRAVDLPAENARMITTTSKITYDAAILVNGDTAHVVTRAMKGARKESIIAVNEDDTIEDKIQITECASRWQLRFTLFCDGHQVVVRGLRI</sequence>
<keyword evidence="2" id="KW-1185">Reference proteome</keyword>
<protein>
    <submittedName>
        <fullName evidence="1">Uncharacterized protein</fullName>
    </submittedName>
</protein>